<protein>
    <submittedName>
        <fullName evidence="3">Thioesterase family protein</fullName>
    </submittedName>
</protein>
<reference evidence="3 4" key="1">
    <citation type="submission" date="2018-04" db="EMBL/GenBank/DDBJ databases">
        <title>Acinetobacter junii Genome sequencing and assembly.</title>
        <authorList>
            <person name="Su J."/>
            <person name="Rensing C."/>
            <person name="Mazhar H.S."/>
        </authorList>
    </citation>
    <scope>NUCLEOTIDE SEQUENCE [LARGE SCALE GENOMIC DNA]</scope>
    <source>
        <strain evidence="3 4">SC22</strain>
    </source>
</reference>
<dbReference type="PANTHER" id="PTHR38110:SF1">
    <property type="entry name" value="THIOESTERASE DOMAIN-CONTAINING PROTEIN"/>
    <property type="match status" value="1"/>
</dbReference>
<dbReference type="EMBL" id="QEWH01000038">
    <property type="protein sequence ID" value="RBA48167.1"/>
    <property type="molecule type" value="Genomic_DNA"/>
</dbReference>
<dbReference type="InterPro" id="IPR052389">
    <property type="entry name" value="Sec_Metab_Biosynth-Assoc"/>
</dbReference>
<dbReference type="RefSeq" id="WP_112987183.1">
    <property type="nucleotide sequence ID" value="NZ_CP131470.1"/>
</dbReference>
<comment type="caution">
    <text evidence="3">The sequence shown here is derived from an EMBL/GenBank/DDBJ whole genome shotgun (WGS) entry which is preliminary data.</text>
</comment>
<dbReference type="InterPro" id="IPR029069">
    <property type="entry name" value="HotDog_dom_sf"/>
</dbReference>
<dbReference type="Pfam" id="PF20789">
    <property type="entry name" value="4HBT_3C"/>
    <property type="match status" value="1"/>
</dbReference>
<dbReference type="InterPro" id="IPR049449">
    <property type="entry name" value="TesB_ACOT8-like_N"/>
</dbReference>
<dbReference type="STRING" id="40215.BVL33_15855"/>
<gene>
    <name evidence="3" type="ORF">DC346_07960</name>
</gene>
<dbReference type="InterPro" id="IPR049450">
    <property type="entry name" value="ACOT8-like_C"/>
</dbReference>
<evidence type="ECO:0000313" key="3">
    <source>
        <dbReference type="EMBL" id="RBA48167.1"/>
    </source>
</evidence>
<dbReference type="AlphaFoldDB" id="A0A365PJ51"/>
<dbReference type="Gene3D" id="2.40.160.210">
    <property type="entry name" value="Acyl-CoA thioesterase, double hotdog domain"/>
    <property type="match status" value="1"/>
</dbReference>
<feature type="domain" description="Acyl-CoA thioesterase-like C-terminal" evidence="2">
    <location>
        <begin position="132"/>
        <end position="262"/>
    </location>
</feature>
<dbReference type="Pfam" id="PF13622">
    <property type="entry name" value="4HBT_3"/>
    <property type="match status" value="1"/>
</dbReference>
<dbReference type="CDD" id="cd00556">
    <property type="entry name" value="Thioesterase_II"/>
    <property type="match status" value="1"/>
</dbReference>
<dbReference type="PANTHER" id="PTHR38110">
    <property type="entry name" value="CHROMOSOME 23, WHOLE GENOME SHOTGUN SEQUENCE"/>
    <property type="match status" value="1"/>
</dbReference>
<sequence length="274" mass="30877">MSLLGLYQQLEQQEWIDIPSGWLQGRTVFGGLIAGLLIQKAILTVNDSAKQLLSCSVSFVGPVQQGAAKLTAEVLRQGKSVTTLEIRLWQDDAVQSVLVASFGLGRESRIVVNNQPTVPDYVTADQLEKMVYLEGLMPECLQQFELCWAEGHYPMAGSKTPDFGGWCRFSPQLHSNRDLYLGDLFSLMDVWPPGVLPMFKTSAPASSLSWHITYIHPIENQLHDWFKYKVVTEFAEHGYSTEYAYLWDSENRLIAILRQTVAIFCLVDTSSYFV</sequence>
<organism evidence="3 4">
    <name type="scientific">Acinetobacter junii</name>
    <dbReference type="NCBI Taxonomy" id="40215"/>
    <lineage>
        <taxon>Bacteria</taxon>
        <taxon>Pseudomonadati</taxon>
        <taxon>Pseudomonadota</taxon>
        <taxon>Gammaproteobacteria</taxon>
        <taxon>Moraxellales</taxon>
        <taxon>Moraxellaceae</taxon>
        <taxon>Acinetobacter</taxon>
    </lineage>
</organism>
<feature type="domain" description="Acyl-CoA thioesterase-like N-terminal HotDog" evidence="1">
    <location>
        <begin position="19"/>
        <end position="102"/>
    </location>
</feature>
<accession>A0A365PJ51</accession>
<evidence type="ECO:0000259" key="1">
    <source>
        <dbReference type="Pfam" id="PF13622"/>
    </source>
</evidence>
<dbReference type="Proteomes" id="UP000253688">
    <property type="component" value="Unassembled WGS sequence"/>
</dbReference>
<name>A0A365PJ51_ACIJU</name>
<dbReference type="SUPFAM" id="SSF54637">
    <property type="entry name" value="Thioesterase/thiol ester dehydrase-isomerase"/>
    <property type="match status" value="2"/>
</dbReference>
<dbReference type="InterPro" id="IPR042171">
    <property type="entry name" value="Acyl-CoA_hotdog"/>
</dbReference>
<proteinExistence type="predicted"/>
<evidence type="ECO:0000259" key="2">
    <source>
        <dbReference type="Pfam" id="PF20789"/>
    </source>
</evidence>
<evidence type="ECO:0000313" key="4">
    <source>
        <dbReference type="Proteomes" id="UP000253688"/>
    </source>
</evidence>